<protein>
    <submittedName>
        <fullName evidence="2">Uncharacterized protein</fullName>
    </submittedName>
</protein>
<name>A0A2N6T7A9_9CORY</name>
<reference evidence="2 3" key="1">
    <citation type="submission" date="2017-09" db="EMBL/GenBank/DDBJ databases">
        <title>Bacterial strain isolated from the female urinary microbiota.</title>
        <authorList>
            <person name="Thomas-White K."/>
            <person name="Kumar N."/>
            <person name="Forster S."/>
            <person name="Putonti C."/>
            <person name="Lawley T."/>
            <person name="Wolfe A.J."/>
        </authorList>
    </citation>
    <scope>NUCLEOTIDE SEQUENCE [LARGE SCALE GENOMIC DNA]</scope>
    <source>
        <strain evidence="2 3">UMB0792</strain>
    </source>
</reference>
<gene>
    <name evidence="2" type="ORF">CJ203_01995</name>
</gene>
<evidence type="ECO:0000313" key="3">
    <source>
        <dbReference type="Proteomes" id="UP000235836"/>
    </source>
</evidence>
<dbReference type="Proteomes" id="UP000235836">
    <property type="component" value="Unassembled WGS sequence"/>
</dbReference>
<accession>A0A2N6T7A9</accession>
<keyword evidence="3" id="KW-1185">Reference proteome</keyword>
<feature type="transmembrane region" description="Helical" evidence="1">
    <location>
        <begin position="23"/>
        <end position="56"/>
    </location>
</feature>
<keyword evidence="1" id="KW-0472">Membrane</keyword>
<proteinExistence type="predicted"/>
<evidence type="ECO:0000256" key="1">
    <source>
        <dbReference type="SAM" id="Phobius"/>
    </source>
</evidence>
<dbReference type="EMBL" id="PNHG01000002">
    <property type="protein sequence ID" value="PMC65211.1"/>
    <property type="molecule type" value="Genomic_DNA"/>
</dbReference>
<dbReference type="RefSeq" id="WP_102723355.1">
    <property type="nucleotide sequence ID" value="NZ_PNHG01000002.1"/>
</dbReference>
<keyword evidence="1" id="KW-0812">Transmembrane</keyword>
<keyword evidence="1" id="KW-1133">Transmembrane helix</keyword>
<organism evidence="2 3">
    <name type="scientific">Corynebacterium tuscaniense</name>
    <dbReference type="NCBI Taxonomy" id="302449"/>
    <lineage>
        <taxon>Bacteria</taxon>
        <taxon>Bacillati</taxon>
        <taxon>Actinomycetota</taxon>
        <taxon>Actinomycetes</taxon>
        <taxon>Mycobacteriales</taxon>
        <taxon>Corynebacteriaceae</taxon>
        <taxon>Corynebacterium</taxon>
    </lineage>
</organism>
<dbReference type="AlphaFoldDB" id="A0A2N6T7A9"/>
<sequence length="209" mass="22452">MGTSKHSATPARGDSFFTSNKNLVGMGLAIAVIGAHVIICLGFLWPIVAAAAWGAGVMLTPAPSQKTLPSVASPPLPSGEQLEQKLTENLSSLYNVDPPVPVAVQAMKLENTLRFVFEEWDDLESAPQHQQTIWSIVNIYLPEVITTYLDAPQYRSPEAADVVTGSLATLTTAAAKVKRGILDQNLRALDSQARMLREAFGDLPGLDKN</sequence>
<evidence type="ECO:0000313" key="2">
    <source>
        <dbReference type="EMBL" id="PMC65211.1"/>
    </source>
</evidence>
<comment type="caution">
    <text evidence="2">The sequence shown here is derived from an EMBL/GenBank/DDBJ whole genome shotgun (WGS) entry which is preliminary data.</text>
</comment>